<gene>
    <name evidence="1" type="ORF">DM867_01895</name>
    <name evidence="2" type="ORF">DMP03_05755</name>
    <name evidence="3" type="ORF">DP108_01780</name>
</gene>
<dbReference type="EMBL" id="QKKZ01000001">
    <property type="protein sequence ID" value="KAB7515918.1"/>
    <property type="molecule type" value="Genomic_DNA"/>
</dbReference>
<dbReference type="EMBL" id="QMDY01000001">
    <property type="protein sequence ID" value="KAB7520004.1"/>
    <property type="molecule type" value="Genomic_DNA"/>
</dbReference>
<evidence type="ECO:0000313" key="1">
    <source>
        <dbReference type="EMBL" id="KAB7515918.1"/>
    </source>
</evidence>
<accession>A0A5N5UF15</accession>
<evidence type="ECO:0000313" key="2">
    <source>
        <dbReference type="EMBL" id="KAB7516869.1"/>
    </source>
</evidence>
<comment type="caution">
    <text evidence="3">The sequence shown here is derived from an EMBL/GenBank/DDBJ whole genome shotgun (WGS) entry which is preliminary data.</text>
</comment>
<accession>A0A5N5UQB1</accession>
<protein>
    <submittedName>
        <fullName evidence="3">Uncharacterized protein</fullName>
    </submittedName>
</protein>
<organism evidence="3 4">
    <name type="scientific">Halosegnis rubeus</name>
    <dbReference type="NCBI Taxonomy" id="2212850"/>
    <lineage>
        <taxon>Archaea</taxon>
        <taxon>Methanobacteriati</taxon>
        <taxon>Methanobacteriota</taxon>
        <taxon>Stenosarchaea group</taxon>
        <taxon>Halobacteria</taxon>
        <taxon>Halobacteriales</taxon>
        <taxon>Natronomonadaceae</taxon>
        <taxon>Halosegnis</taxon>
    </lineage>
</organism>
<dbReference type="Proteomes" id="UP000326302">
    <property type="component" value="Unassembled WGS sequence"/>
</dbReference>
<dbReference type="OrthoDB" id="179978at2157"/>
<dbReference type="Proteomes" id="UP000326865">
    <property type="component" value="Unassembled WGS sequence"/>
</dbReference>
<dbReference type="AlphaFoldDB" id="A0A5N5UQB1"/>
<evidence type="ECO:0000313" key="3">
    <source>
        <dbReference type="EMBL" id="KAB7520004.1"/>
    </source>
</evidence>
<proteinExistence type="predicted"/>
<dbReference type="EMBL" id="QJOW01000002">
    <property type="protein sequence ID" value="KAB7516869.1"/>
    <property type="molecule type" value="Genomic_DNA"/>
</dbReference>
<evidence type="ECO:0000313" key="6">
    <source>
        <dbReference type="Proteomes" id="UP000326865"/>
    </source>
</evidence>
<evidence type="ECO:0000313" key="5">
    <source>
        <dbReference type="Proteomes" id="UP000326302"/>
    </source>
</evidence>
<sequence length="109" mass="11604">MFERFSSGYYLGRLYVEPTDGPHATISQRTYESVTEDLYGERQPLVVKLGQTHLAVRGEAGVPARTLSVPATGLDAAGIDNPPTLSAVLLAKADVASRYLPAATPRSGT</sequence>
<dbReference type="Proteomes" id="UP000326207">
    <property type="component" value="Unassembled WGS sequence"/>
</dbReference>
<dbReference type="RefSeq" id="WP_152119749.1">
    <property type="nucleotide sequence ID" value="NZ_QJOW01000002.1"/>
</dbReference>
<keyword evidence="6" id="KW-1185">Reference proteome</keyword>
<name>A0A5N5UQB1_9EURY</name>
<evidence type="ECO:0000313" key="4">
    <source>
        <dbReference type="Proteomes" id="UP000326207"/>
    </source>
</evidence>
<reference evidence="4 5" key="1">
    <citation type="submission" date="2019-10" db="EMBL/GenBank/DDBJ databases">
        <title>Unraveling microbial dark matter from salterns through culturing: the case of the genus Halosegnis.</title>
        <authorList>
            <person name="Duran-Viseras A."/>
            <person name="Andrei A.-S."/>
            <person name="Vera-Gargallo B."/>
            <person name="Ghai R."/>
            <person name="Sanchez-Porro C."/>
            <person name="Ventosa A."/>
        </authorList>
    </citation>
    <scope>NUCLEOTIDE SEQUENCE [LARGE SCALE GENOMIC DNA]</scope>
    <source>
        <strain evidence="2 5">F17-44</strain>
        <strain evidence="1 6">F18-79</strain>
        <strain evidence="3 4">F19-13</strain>
    </source>
</reference>
<dbReference type="Pfam" id="PF19118">
    <property type="entry name" value="DUF5802"/>
    <property type="match status" value="1"/>
</dbReference>
<dbReference type="InterPro" id="IPR043825">
    <property type="entry name" value="DUF5802"/>
</dbReference>
<accession>A0A5N5UBF8</accession>